<dbReference type="KEGG" id="blag:BLTE_20560"/>
<name>A0A348G1D8_9HYPH</name>
<dbReference type="EMBL" id="AP018907">
    <property type="protein sequence ID" value="BBF93371.1"/>
    <property type="molecule type" value="Genomic_DNA"/>
</dbReference>
<keyword evidence="2" id="KW-0175">Coiled coil</keyword>
<evidence type="ECO:0000313" key="5">
    <source>
        <dbReference type="Proteomes" id="UP000266934"/>
    </source>
</evidence>
<dbReference type="RefSeq" id="WP_244599952.1">
    <property type="nucleotide sequence ID" value="NZ_AP018907.1"/>
</dbReference>
<feature type="domain" description="Phage capsid-like C-terminal" evidence="3">
    <location>
        <begin position="144"/>
        <end position="421"/>
    </location>
</feature>
<keyword evidence="5" id="KW-1185">Reference proteome</keyword>
<sequence length="438" mass="46016">MNLKQLRQARADKAKAGKTKLDELNALLAKENASDADKARIDALDTEVTALEKDVADLDAAIAREEQAARRATLFGVHLAGGGNAAQNIRVSSSEPNPETTGGFRSLAEFAVAVRAAATGGGLDPRLAASPSNVHQTSGSAGEGYMIPPDFRTSIWEAVFNEGDLLPRIAPSPTNSNAVGIIKDESTPWGAAGVQAAWRAEGAVMTPSKQATKGALVQLHEIYAFVAASDEVLADAPLLQDRLTRRAAQAIRWKVSDAIMWGDGVGKPLGFMNAGALVTQGKESAQTADTIVTKNVTKMLSRIVPGGIGQAFWLATSEALPQIVELSIGTTPMWTSPNAGLQQSPGGNLLGRPIVFSQHASAIGDLGDIALIDPEGYFLATKAGGGIDFAASIHLWFDYALTAFRWTFRVGGQPLLSAPISPARGSNTTSHFVTLEAR</sequence>
<dbReference type="Pfam" id="PF05065">
    <property type="entry name" value="Phage_capsid"/>
    <property type="match status" value="1"/>
</dbReference>
<proteinExistence type="predicted"/>
<gene>
    <name evidence="4" type="ORF">BLTE_20560</name>
</gene>
<dbReference type="InterPro" id="IPR024455">
    <property type="entry name" value="Phage_capsid"/>
</dbReference>
<reference evidence="4 5" key="1">
    <citation type="submission" date="2018-08" db="EMBL/GenBank/DDBJ databases">
        <title>Complete genome sequencing of Blastochloris tepida GI.</title>
        <authorList>
            <person name="Tsukatani Y."/>
            <person name="Mori H."/>
        </authorList>
    </citation>
    <scope>NUCLEOTIDE SEQUENCE [LARGE SCALE GENOMIC DNA]</scope>
    <source>
        <strain evidence="4 5">GI</strain>
    </source>
</reference>
<dbReference type="InterPro" id="IPR054612">
    <property type="entry name" value="Phage_capsid-like_C"/>
</dbReference>
<organism evidence="4 5">
    <name type="scientific">Blastochloris tepida</name>
    <dbReference type="NCBI Taxonomy" id="2233851"/>
    <lineage>
        <taxon>Bacteria</taxon>
        <taxon>Pseudomonadati</taxon>
        <taxon>Pseudomonadota</taxon>
        <taxon>Alphaproteobacteria</taxon>
        <taxon>Hyphomicrobiales</taxon>
        <taxon>Blastochloridaceae</taxon>
        <taxon>Blastochloris</taxon>
    </lineage>
</organism>
<evidence type="ECO:0000256" key="2">
    <source>
        <dbReference type="SAM" id="Coils"/>
    </source>
</evidence>
<protein>
    <recommendedName>
        <fullName evidence="3">Phage capsid-like C-terminal domain-containing protein</fullName>
    </recommendedName>
</protein>
<dbReference type="NCBIfam" id="TIGR01554">
    <property type="entry name" value="major_cap_HK97"/>
    <property type="match status" value="1"/>
</dbReference>
<accession>A0A348G1D8</accession>
<feature type="coiled-coil region" evidence="2">
    <location>
        <begin position="41"/>
        <end position="68"/>
    </location>
</feature>
<dbReference type="Proteomes" id="UP000266934">
    <property type="component" value="Chromosome"/>
</dbReference>
<evidence type="ECO:0000259" key="3">
    <source>
        <dbReference type="Pfam" id="PF05065"/>
    </source>
</evidence>
<dbReference type="AlphaFoldDB" id="A0A348G1D8"/>
<evidence type="ECO:0000256" key="1">
    <source>
        <dbReference type="ARBA" id="ARBA00004328"/>
    </source>
</evidence>
<dbReference type="Gene3D" id="3.30.2400.10">
    <property type="entry name" value="Major capsid protein gp5"/>
    <property type="match status" value="1"/>
</dbReference>
<comment type="subcellular location">
    <subcellularLocation>
        <location evidence="1">Virion</location>
    </subcellularLocation>
</comment>
<dbReference type="SUPFAM" id="SSF56563">
    <property type="entry name" value="Major capsid protein gp5"/>
    <property type="match status" value="1"/>
</dbReference>
<evidence type="ECO:0000313" key="4">
    <source>
        <dbReference type="EMBL" id="BBF93371.1"/>
    </source>
</evidence>